<dbReference type="PANTHER" id="PTHR10339:SF27">
    <property type="entry name" value="NAD(P)(+)--ARGININE ADP-RIBOSYLTRANSFERASE"/>
    <property type="match status" value="1"/>
</dbReference>
<dbReference type="Gene3D" id="3.90.176.10">
    <property type="entry name" value="Toxin ADP-ribosyltransferase, Chain A, domain 1"/>
    <property type="match status" value="1"/>
</dbReference>
<dbReference type="InterPro" id="IPR000768">
    <property type="entry name" value="ART"/>
</dbReference>
<keyword evidence="2 7" id="KW-0328">Glycosyltransferase</keyword>
<keyword evidence="7" id="KW-0732">Signal</keyword>
<evidence type="ECO:0000256" key="6">
    <source>
        <dbReference type="ARBA" id="ARBA00047597"/>
    </source>
</evidence>
<keyword evidence="4" id="KW-0548">Nucleotidyltransferase</keyword>
<accession>A0A3Q3MP94</accession>
<evidence type="ECO:0000313" key="8">
    <source>
        <dbReference type="Ensembl" id="ENSMAMP00000024601.2"/>
    </source>
</evidence>
<dbReference type="Pfam" id="PF01129">
    <property type="entry name" value="ART"/>
    <property type="match status" value="1"/>
</dbReference>
<feature type="signal peptide" evidence="7">
    <location>
        <begin position="1"/>
        <end position="20"/>
    </location>
</feature>
<dbReference type="GO" id="GO:0106274">
    <property type="term" value="F:NAD+-protein-arginine ADP-ribosyltransferase activity"/>
    <property type="evidence" value="ECO:0007669"/>
    <property type="project" value="UniProtKB-EC"/>
</dbReference>
<keyword evidence="7" id="KW-0520">NAD</keyword>
<keyword evidence="3 7" id="KW-0808">Transferase</keyword>
<dbReference type="AlphaFoldDB" id="A0A3Q3MP94"/>
<reference evidence="8" key="2">
    <citation type="submission" date="2025-09" db="UniProtKB">
        <authorList>
            <consortium name="Ensembl"/>
        </authorList>
    </citation>
    <scope>IDENTIFICATION</scope>
</reference>
<evidence type="ECO:0000256" key="1">
    <source>
        <dbReference type="ARBA" id="ARBA00009558"/>
    </source>
</evidence>
<evidence type="ECO:0000256" key="4">
    <source>
        <dbReference type="ARBA" id="ARBA00022695"/>
    </source>
</evidence>
<evidence type="ECO:0000256" key="3">
    <source>
        <dbReference type="ARBA" id="ARBA00022679"/>
    </source>
</evidence>
<dbReference type="FunCoup" id="A0A3Q3MP94">
    <property type="interactions" value="64"/>
</dbReference>
<comment type="similarity">
    <text evidence="1 7">Belongs to the Arg-specific ADP-ribosyltransferase family.</text>
</comment>
<protein>
    <recommendedName>
        <fullName evidence="7">NAD(P)(+)--arginine ADP-ribosyltransferase</fullName>
        <ecNumber evidence="7">2.4.2.31</ecNumber>
    </recommendedName>
    <alternativeName>
        <fullName evidence="7">Mono(ADP-ribosyl)transferase</fullName>
    </alternativeName>
</protein>
<dbReference type="PRINTS" id="PR00970">
    <property type="entry name" value="RIBTRNSFRASE"/>
</dbReference>
<organism evidence="8 9">
    <name type="scientific">Mastacembelus armatus</name>
    <name type="common">zig-zag eel</name>
    <dbReference type="NCBI Taxonomy" id="205130"/>
    <lineage>
        <taxon>Eukaryota</taxon>
        <taxon>Metazoa</taxon>
        <taxon>Chordata</taxon>
        <taxon>Craniata</taxon>
        <taxon>Vertebrata</taxon>
        <taxon>Euteleostomi</taxon>
        <taxon>Actinopterygii</taxon>
        <taxon>Neopterygii</taxon>
        <taxon>Teleostei</taxon>
        <taxon>Neoteleostei</taxon>
        <taxon>Acanthomorphata</taxon>
        <taxon>Anabantaria</taxon>
        <taxon>Synbranchiformes</taxon>
        <taxon>Mastacembelidae</taxon>
        <taxon>Mastacembelus</taxon>
    </lineage>
</organism>
<dbReference type="GO" id="GO:0003950">
    <property type="term" value="F:NAD+ poly-ADP-ribosyltransferase activity"/>
    <property type="evidence" value="ECO:0007669"/>
    <property type="project" value="TreeGrafter"/>
</dbReference>
<dbReference type="GO" id="GO:0016779">
    <property type="term" value="F:nucleotidyltransferase activity"/>
    <property type="evidence" value="ECO:0007669"/>
    <property type="project" value="UniProtKB-KW"/>
</dbReference>
<name>A0A3Q3MP94_9TELE</name>
<dbReference type="GeneTree" id="ENSGT00940000173396"/>
<evidence type="ECO:0000256" key="7">
    <source>
        <dbReference type="RuleBase" id="RU361228"/>
    </source>
</evidence>
<evidence type="ECO:0000256" key="5">
    <source>
        <dbReference type="ARBA" id="ARBA00022857"/>
    </source>
</evidence>
<dbReference type="InParanoid" id="A0A3Q3MP94"/>
<feature type="chain" id="PRO_5030002004" description="NAD(P)(+)--arginine ADP-ribosyltransferase" evidence="7">
    <location>
        <begin position="21"/>
        <end position="259"/>
    </location>
</feature>
<keyword evidence="5 7" id="KW-0521">NADP</keyword>
<evidence type="ECO:0000256" key="2">
    <source>
        <dbReference type="ARBA" id="ARBA00022676"/>
    </source>
</evidence>
<evidence type="ECO:0000313" key="9">
    <source>
        <dbReference type="Proteomes" id="UP000261640"/>
    </source>
</evidence>
<sequence length="259" mass="29897">MKKLLLAAITSIALYCTATAKLDMAPNAVDDMYKGCHKEVMKIVHSDLLGQELNNSMHFQKAWNANTKCPMLIPGGTKEHTTAIMAYVNGDAEFTQTFDREVKTMGVNVSTYERFKFKSLHFLLMDSLRLLKPKDCKIMYIFTEKQHKLDIGATLSFGTFKITDLDYEMGKKMNDMDDLFLLNITSCFYINLTDPTCNLKKDMGLISPAEVFTVEKIYKRKDKDEDTEYTEIVLKHLNLTNSHNCYFFSRDTEIKRFYI</sequence>
<keyword evidence="9" id="KW-1185">Reference proteome</keyword>
<dbReference type="EC" id="2.4.2.31" evidence="7"/>
<reference evidence="8" key="1">
    <citation type="submission" date="2025-08" db="UniProtKB">
        <authorList>
            <consortium name="Ensembl"/>
        </authorList>
    </citation>
    <scope>IDENTIFICATION</scope>
</reference>
<dbReference type="SUPFAM" id="SSF56399">
    <property type="entry name" value="ADP-ribosylation"/>
    <property type="match status" value="1"/>
</dbReference>
<comment type="catalytic activity">
    <reaction evidence="6 7">
        <text>L-arginyl-[protein] + NAD(+) = N(omega)-(ADP-D-ribosyl)-L-arginyl-[protein] + nicotinamide + H(+)</text>
        <dbReference type="Rhea" id="RHEA:19149"/>
        <dbReference type="Rhea" id="RHEA-COMP:10532"/>
        <dbReference type="Rhea" id="RHEA-COMP:15087"/>
        <dbReference type="ChEBI" id="CHEBI:15378"/>
        <dbReference type="ChEBI" id="CHEBI:17154"/>
        <dbReference type="ChEBI" id="CHEBI:29965"/>
        <dbReference type="ChEBI" id="CHEBI:57540"/>
        <dbReference type="ChEBI" id="CHEBI:142554"/>
        <dbReference type="EC" id="2.4.2.31"/>
    </reaction>
</comment>
<dbReference type="PANTHER" id="PTHR10339">
    <property type="entry name" value="ADP-RIBOSYLTRANSFERASE"/>
    <property type="match status" value="1"/>
</dbReference>
<dbReference type="InterPro" id="IPR050999">
    <property type="entry name" value="ADP-ribosyltransferase_ARG"/>
</dbReference>
<dbReference type="Proteomes" id="UP000261640">
    <property type="component" value="Unplaced"/>
</dbReference>
<proteinExistence type="inferred from homology"/>
<dbReference type="Ensembl" id="ENSMAMT00000025234.2">
    <property type="protein sequence ID" value="ENSMAMP00000024601.2"/>
    <property type="gene ID" value="ENSMAMG00000016543.2"/>
</dbReference>